<feature type="region of interest" description="Disordered" evidence="1">
    <location>
        <begin position="1"/>
        <end position="160"/>
    </location>
</feature>
<feature type="region of interest" description="Disordered" evidence="1">
    <location>
        <begin position="194"/>
        <end position="219"/>
    </location>
</feature>
<dbReference type="EMBL" id="NJEU01000219">
    <property type="protein sequence ID" value="PHH78553.1"/>
    <property type="molecule type" value="Genomic_DNA"/>
</dbReference>
<feature type="compositionally biased region" description="Low complexity" evidence="1">
    <location>
        <begin position="31"/>
        <end position="42"/>
    </location>
</feature>
<reference evidence="2 3" key="1">
    <citation type="submission" date="2017-06" db="EMBL/GenBank/DDBJ databases">
        <title>Ant-infecting Ophiocordyceps genomes reveal a high diversity of potential behavioral manipulation genes and a possible major role for enterotoxins.</title>
        <authorList>
            <person name="De Bekker C."/>
            <person name="Evans H.C."/>
            <person name="Brachmann A."/>
            <person name="Hughes D.P."/>
        </authorList>
    </citation>
    <scope>NUCLEOTIDE SEQUENCE [LARGE SCALE GENOMIC DNA]</scope>
    <source>
        <strain evidence="2 3">1348a</strain>
    </source>
</reference>
<name>A0A2C5ZF98_9HYPO</name>
<feature type="compositionally biased region" description="Acidic residues" evidence="1">
    <location>
        <begin position="43"/>
        <end position="53"/>
    </location>
</feature>
<feature type="compositionally biased region" description="Low complexity" evidence="1">
    <location>
        <begin position="89"/>
        <end position="104"/>
    </location>
</feature>
<dbReference type="OrthoDB" id="10683638at2759"/>
<protein>
    <submittedName>
        <fullName evidence="2">Uncharacterized protein</fullName>
    </submittedName>
</protein>
<dbReference type="Proteomes" id="UP000224854">
    <property type="component" value="Unassembled WGS sequence"/>
</dbReference>
<organism evidence="2 3">
    <name type="scientific">Ophiocordyceps australis</name>
    <dbReference type="NCBI Taxonomy" id="1399860"/>
    <lineage>
        <taxon>Eukaryota</taxon>
        <taxon>Fungi</taxon>
        <taxon>Dikarya</taxon>
        <taxon>Ascomycota</taxon>
        <taxon>Pezizomycotina</taxon>
        <taxon>Sordariomycetes</taxon>
        <taxon>Hypocreomycetidae</taxon>
        <taxon>Hypocreales</taxon>
        <taxon>Ophiocordycipitaceae</taxon>
        <taxon>Ophiocordyceps</taxon>
    </lineage>
</organism>
<comment type="caution">
    <text evidence="2">The sequence shown here is derived from an EMBL/GenBank/DDBJ whole genome shotgun (WGS) entry which is preliminary data.</text>
</comment>
<accession>A0A2C5ZF98</accession>
<feature type="compositionally biased region" description="Polar residues" evidence="1">
    <location>
        <begin position="286"/>
        <end position="349"/>
    </location>
</feature>
<feature type="compositionally biased region" description="Polar residues" evidence="1">
    <location>
        <begin position="108"/>
        <end position="118"/>
    </location>
</feature>
<feature type="region of interest" description="Disordered" evidence="1">
    <location>
        <begin position="286"/>
        <end position="391"/>
    </location>
</feature>
<evidence type="ECO:0000256" key="1">
    <source>
        <dbReference type="SAM" id="MobiDB-lite"/>
    </source>
</evidence>
<feature type="region of interest" description="Disordered" evidence="1">
    <location>
        <begin position="415"/>
        <end position="447"/>
    </location>
</feature>
<keyword evidence="3" id="KW-1185">Reference proteome</keyword>
<dbReference type="AlphaFoldDB" id="A0A2C5ZF98"/>
<feature type="region of interest" description="Disordered" evidence="1">
    <location>
        <begin position="258"/>
        <end position="277"/>
    </location>
</feature>
<evidence type="ECO:0000313" key="2">
    <source>
        <dbReference type="EMBL" id="PHH78553.1"/>
    </source>
</evidence>
<feature type="compositionally biased region" description="Low complexity" evidence="1">
    <location>
        <begin position="119"/>
        <end position="131"/>
    </location>
</feature>
<evidence type="ECO:0000313" key="3">
    <source>
        <dbReference type="Proteomes" id="UP000224854"/>
    </source>
</evidence>
<gene>
    <name evidence="2" type="ORF">CDD82_2981</name>
</gene>
<sequence length="447" mass="46717">MPRSNDVETSEPENAENGEEGHSEQDESDGSAESAAAAPTAAEDSETGQEDEAHEVMDTVTSEIQSARLDDTDAAQDQDEAARAEANAEDAPAAVEAAQTQAQDRPQDASNENTVARQATTAASPSTPHATIRVVMGSDAGGDASPHVLDSAGIDRPPPELSGYVSFEPVQSLEELTRRPLYILPSRSEAGFESVYVPPRSDGSVESTDTVFSEMGGPRTLPMRSQMYAGQEHILPSYEEATSGARRQTAAFLVTAQEQQSAPACDTEQRQQVTTASGTAQLQVAATTSGAAQRQEAATTSGAAQRQVAAATSGTGQQHQAATTSGTGQEQQVATEQGHQQDENGSAQERQQDDHVPTSRRRSSSTAISDQPPAPSILSAAPDHGSSSTSTAVDYAPGWIHLHPLPIRLNPVPAMPFADGDSSDTTNVDDGLSEVGSSDCNVVARPE</sequence>
<proteinExistence type="predicted"/>
<feature type="compositionally biased region" description="Acidic residues" evidence="1">
    <location>
        <begin position="8"/>
        <end position="18"/>
    </location>
</feature>